<comment type="catalytic activity">
    <reaction evidence="8">
        <text>L-proline + NAD(+) = (S)-1-pyrroline-5-carboxylate + NADH + 2 H(+)</text>
        <dbReference type="Rhea" id="RHEA:14105"/>
        <dbReference type="ChEBI" id="CHEBI:15378"/>
        <dbReference type="ChEBI" id="CHEBI:17388"/>
        <dbReference type="ChEBI" id="CHEBI:57540"/>
        <dbReference type="ChEBI" id="CHEBI:57945"/>
        <dbReference type="ChEBI" id="CHEBI:60039"/>
        <dbReference type="EC" id="1.5.1.2"/>
    </reaction>
</comment>
<dbReference type="NCBIfam" id="TIGR00112">
    <property type="entry name" value="proC"/>
    <property type="match status" value="1"/>
</dbReference>
<dbReference type="InterPro" id="IPR028939">
    <property type="entry name" value="P5C_Rdtase_cat_N"/>
</dbReference>
<dbReference type="FunFam" id="3.40.50.720:FF:000190">
    <property type="entry name" value="Pyrroline-5-carboxylate reductase"/>
    <property type="match status" value="1"/>
</dbReference>
<dbReference type="Pfam" id="PF03807">
    <property type="entry name" value="F420_oxidored"/>
    <property type="match status" value="1"/>
</dbReference>
<evidence type="ECO:0000256" key="9">
    <source>
        <dbReference type="NCBIfam" id="TIGR00112"/>
    </source>
</evidence>
<protein>
    <recommendedName>
        <fullName evidence="8 9">Pyrroline-5-carboxylate reductase</fullName>
        <shortName evidence="8">P5C reductase</shortName>
        <shortName evidence="8">P5CR</shortName>
        <ecNumber evidence="8 9">1.5.1.2</ecNumber>
    </recommendedName>
    <alternativeName>
        <fullName evidence="8">PCA reductase</fullName>
    </alternativeName>
</protein>
<comment type="pathway">
    <text evidence="8">Amino-acid biosynthesis; L-proline biosynthesis; L-proline from L-glutamate 5-semialdehyde: step 1/1.</text>
</comment>
<dbReference type="Pfam" id="PF14748">
    <property type="entry name" value="P5CR_dimer"/>
    <property type="match status" value="1"/>
</dbReference>
<accession>A0AAT9FI55</accession>
<dbReference type="GO" id="GO:0004735">
    <property type="term" value="F:pyrroline-5-carboxylate reductase activity"/>
    <property type="evidence" value="ECO:0007669"/>
    <property type="project" value="UniProtKB-UniRule"/>
</dbReference>
<keyword evidence="5 8" id="KW-0641">Proline biosynthesis</keyword>
<feature type="binding site" evidence="10">
    <location>
        <begin position="6"/>
        <end position="11"/>
    </location>
    <ligand>
        <name>NADP(+)</name>
        <dbReference type="ChEBI" id="CHEBI:58349"/>
    </ligand>
</feature>
<dbReference type="AlphaFoldDB" id="A0AAT9FI55"/>
<evidence type="ECO:0000259" key="12">
    <source>
        <dbReference type="Pfam" id="PF14748"/>
    </source>
</evidence>
<dbReference type="EC" id="1.5.1.2" evidence="8 9"/>
<evidence type="ECO:0000256" key="5">
    <source>
        <dbReference type="ARBA" id="ARBA00022650"/>
    </source>
</evidence>
<comment type="function">
    <text evidence="8">Catalyzes the reduction of 1-pyrroline-5-carboxylate (PCA) to L-proline.</text>
</comment>
<evidence type="ECO:0000256" key="10">
    <source>
        <dbReference type="PIRSR" id="PIRSR000193-1"/>
    </source>
</evidence>
<dbReference type="PANTHER" id="PTHR11645">
    <property type="entry name" value="PYRROLINE-5-CARBOXYLATE REDUCTASE"/>
    <property type="match status" value="1"/>
</dbReference>
<dbReference type="HAMAP" id="MF_01925">
    <property type="entry name" value="P5C_reductase"/>
    <property type="match status" value="1"/>
</dbReference>
<reference evidence="13" key="1">
    <citation type="submission" date="2024-07" db="EMBL/GenBank/DDBJ databases">
        <title>Complete genome sequence of Verrucomicrobiaceae bacterium NT6N.</title>
        <authorList>
            <person name="Huang C."/>
            <person name="Takami H."/>
            <person name="Hamasaki K."/>
        </authorList>
    </citation>
    <scope>NUCLEOTIDE SEQUENCE</scope>
    <source>
        <strain evidence="13">NT6N</strain>
    </source>
</reference>
<dbReference type="SUPFAM" id="SSF51735">
    <property type="entry name" value="NAD(P)-binding Rossmann-fold domains"/>
    <property type="match status" value="1"/>
</dbReference>
<keyword evidence="7 8" id="KW-0560">Oxidoreductase</keyword>
<comment type="subcellular location">
    <subcellularLocation>
        <location evidence="1 8">Cytoplasm</location>
    </subcellularLocation>
</comment>
<feature type="binding site" evidence="10">
    <location>
        <position position="55"/>
    </location>
    <ligand>
        <name>NADPH</name>
        <dbReference type="ChEBI" id="CHEBI:57783"/>
    </ligand>
</feature>
<evidence type="ECO:0000259" key="11">
    <source>
        <dbReference type="Pfam" id="PF03807"/>
    </source>
</evidence>
<proteinExistence type="inferred from homology"/>
<evidence type="ECO:0000313" key="13">
    <source>
        <dbReference type="EMBL" id="BDS05624.1"/>
    </source>
</evidence>
<dbReference type="InterPro" id="IPR029036">
    <property type="entry name" value="P5CR_dimer"/>
</dbReference>
<feature type="binding site" evidence="10">
    <location>
        <position position="34"/>
    </location>
    <ligand>
        <name>NADP(+)</name>
        <dbReference type="ChEBI" id="CHEBI:58349"/>
    </ligand>
</feature>
<evidence type="ECO:0000256" key="4">
    <source>
        <dbReference type="ARBA" id="ARBA00022605"/>
    </source>
</evidence>
<dbReference type="PANTHER" id="PTHR11645:SF0">
    <property type="entry name" value="PYRROLINE-5-CARBOXYLATE REDUCTASE 3"/>
    <property type="match status" value="1"/>
</dbReference>
<dbReference type="Gene3D" id="3.40.50.720">
    <property type="entry name" value="NAD(P)-binding Rossmann-like Domain"/>
    <property type="match status" value="1"/>
</dbReference>
<organism evidence="13">
    <name type="scientific">Oceaniferula spumae</name>
    <dbReference type="NCBI Taxonomy" id="2979115"/>
    <lineage>
        <taxon>Bacteria</taxon>
        <taxon>Pseudomonadati</taxon>
        <taxon>Verrucomicrobiota</taxon>
        <taxon>Verrucomicrobiia</taxon>
        <taxon>Verrucomicrobiales</taxon>
        <taxon>Verrucomicrobiaceae</taxon>
        <taxon>Oceaniferula</taxon>
    </lineage>
</organism>
<evidence type="ECO:0000256" key="3">
    <source>
        <dbReference type="ARBA" id="ARBA00022490"/>
    </source>
</evidence>
<dbReference type="Gene3D" id="1.10.3730.10">
    <property type="entry name" value="ProC C-terminal domain-like"/>
    <property type="match status" value="1"/>
</dbReference>
<evidence type="ECO:0000256" key="6">
    <source>
        <dbReference type="ARBA" id="ARBA00022857"/>
    </source>
</evidence>
<dbReference type="InterPro" id="IPR036291">
    <property type="entry name" value="NAD(P)-bd_dom_sf"/>
</dbReference>
<dbReference type="GO" id="GO:0055129">
    <property type="term" value="P:L-proline biosynthetic process"/>
    <property type="evidence" value="ECO:0007669"/>
    <property type="project" value="UniProtKB-UniRule"/>
</dbReference>
<evidence type="ECO:0000256" key="8">
    <source>
        <dbReference type="HAMAP-Rule" id="MF_01925"/>
    </source>
</evidence>
<dbReference type="GO" id="GO:0005737">
    <property type="term" value="C:cytoplasm"/>
    <property type="evidence" value="ECO:0007669"/>
    <property type="project" value="UniProtKB-SubCell"/>
</dbReference>
<gene>
    <name evidence="8" type="primary">proC</name>
    <name evidence="13" type="ORF">NT6N_06640</name>
</gene>
<evidence type="ECO:0000256" key="1">
    <source>
        <dbReference type="ARBA" id="ARBA00004496"/>
    </source>
</evidence>
<dbReference type="SUPFAM" id="SSF48179">
    <property type="entry name" value="6-phosphogluconate dehydrogenase C-terminal domain-like"/>
    <property type="match status" value="1"/>
</dbReference>
<evidence type="ECO:0000256" key="7">
    <source>
        <dbReference type="ARBA" id="ARBA00023002"/>
    </source>
</evidence>
<name>A0AAT9FI55_9BACT</name>
<keyword evidence="6 8" id="KW-0521">NADP</keyword>
<dbReference type="InterPro" id="IPR000304">
    <property type="entry name" value="Pyrroline-COOH_reductase"/>
</dbReference>
<dbReference type="EMBL" id="AP026866">
    <property type="protein sequence ID" value="BDS05624.1"/>
    <property type="molecule type" value="Genomic_DNA"/>
</dbReference>
<keyword evidence="4 8" id="KW-0028">Amino-acid biosynthesis</keyword>
<dbReference type="InterPro" id="IPR008927">
    <property type="entry name" value="6-PGluconate_DH-like_C_sf"/>
</dbReference>
<sequence>MKIGLIGCGRMGGALIEGAIQAGVVSPSDVLLHSRSKESAESLAKKCGAKVAESNSQVAEECDFVLLGCKPYQIIDILTEISDVLPGNTALVSVAAGITLERMESACPEGTRVIRAMPNTPSLIGMGATGLTKGTHATNSDISAAKEMLESVGMVVETTESQLDAVTGLSGSGPAYVYTFIEELAAQAEKEGLSAEDSVRLATQTVLGAARMVEQSTMTPAELRNQVTSPGGTTVAGLEALTATGFETSIAAGVHAAAERSREIAAES</sequence>
<evidence type="ECO:0000256" key="2">
    <source>
        <dbReference type="ARBA" id="ARBA00005525"/>
    </source>
</evidence>
<feature type="domain" description="Pyrroline-5-carboxylate reductase catalytic N-terminal" evidence="11">
    <location>
        <begin position="2"/>
        <end position="97"/>
    </location>
</feature>
<keyword evidence="3 8" id="KW-0963">Cytoplasm</keyword>
<feature type="domain" description="Pyrroline-5-carboxylate reductase dimerisation" evidence="12">
    <location>
        <begin position="160"/>
        <end position="263"/>
    </location>
</feature>
<comment type="similarity">
    <text evidence="2 8">Belongs to the pyrroline-5-carboxylate reductase family.</text>
</comment>
<dbReference type="FunFam" id="1.10.3730.10:FF:000001">
    <property type="entry name" value="Pyrroline-5-carboxylate reductase"/>
    <property type="match status" value="1"/>
</dbReference>
<dbReference type="KEGG" id="osu:NT6N_06640"/>
<dbReference type="PIRSF" id="PIRSF000193">
    <property type="entry name" value="Pyrrol-5-carb_rd"/>
    <property type="match status" value="1"/>
</dbReference>
<comment type="catalytic activity">
    <reaction evidence="8">
        <text>L-proline + NADP(+) = (S)-1-pyrroline-5-carboxylate + NADPH + 2 H(+)</text>
        <dbReference type="Rhea" id="RHEA:14109"/>
        <dbReference type="ChEBI" id="CHEBI:15378"/>
        <dbReference type="ChEBI" id="CHEBI:17388"/>
        <dbReference type="ChEBI" id="CHEBI:57783"/>
        <dbReference type="ChEBI" id="CHEBI:58349"/>
        <dbReference type="ChEBI" id="CHEBI:60039"/>
        <dbReference type="EC" id="1.5.1.2"/>
    </reaction>
</comment>